<dbReference type="Pfam" id="PF16172">
    <property type="entry name" value="DOCK_N"/>
    <property type="match status" value="1"/>
</dbReference>
<dbReference type="CDD" id="cd11684">
    <property type="entry name" value="DHR2_DOCK"/>
    <property type="match status" value="1"/>
</dbReference>
<dbReference type="Gene3D" id="1.20.1270.350">
    <property type="entry name" value="Dedicator of cytokinesis N-terminal subdomain"/>
    <property type="match status" value="1"/>
</dbReference>
<evidence type="ECO:0000256" key="5">
    <source>
        <dbReference type="PROSITE-ProRule" id="PRU00983"/>
    </source>
</evidence>
<organism evidence="9 10">
    <name type="scientific">Meira miltonrushii</name>
    <dbReference type="NCBI Taxonomy" id="1280837"/>
    <lineage>
        <taxon>Eukaryota</taxon>
        <taxon>Fungi</taxon>
        <taxon>Dikarya</taxon>
        <taxon>Basidiomycota</taxon>
        <taxon>Ustilaginomycotina</taxon>
        <taxon>Exobasidiomycetes</taxon>
        <taxon>Exobasidiales</taxon>
        <taxon>Brachybasidiaceae</taxon>
        <taxon>Meira</taxon>
    </lineage>
</organism>
<dbReference type="GO" id="GO:0005085">
    <property type="term" value="F:guanyl-nucleotide exchange factor activity"/>
    <property type="evidence" value="ECO:0007669"/>
    <property type="project" value="UniProtKB-KW"/>
</dbReference>
<feature type="domain" description="C2 DOCK-type" evidence="7">
    <location>
        <begin position="735"/>
        <end position="939"/>
    </location>
</feature>
<gene>
    <name evidence="9" type="ORF">FA14DRAFT_4369</name>
</gene>
<name>A0A316VGD1_9BASI</name>
<feature type="region of interest" description="Disordered" evidence="6">
    <location>
        <begin position="263"/>
        <end position="284"/>
    </location>
</feature>
<dbReference type="RefSeq" id="XP_025356888.1">
    <property type="nucleotide sequence ID" value="XM_025502341.1"/>
</dbReference>
<protein>
    <recommendedName>
        <fullName evidence="11">Cytoplasmic protein</fullName>
    </recommendedName>
</protein>
<dbReference type="InterPro" id="IPR026791">
    <property type="entry name" value="DOCK"/>
</dbReference>
<feature type="region of interest" description="Disordered" evidence="6">
    <location>
        <begin position="2117"/>
        <end position="2139"/>
    </location>
</feature>
<feature type="region of interest" description="Disordered" evidence="6">
    <location>
        <begin position="1"/>
        <end position="42"/>
    </location>
</feature>
<dbReference type="Pfam" id="PF20422">
    <property type="entry name" value="DHR-2_Lobe_B"/>
    <property type="match status" value="1"/>
</dbReference>
<evidence type="ECO:0000259" key="7">
    <source>
        <dbReference type="PROSITE" id="PS51650"/>
    </source>
</evidence>
<dbReference type="Gene3D" id="1.20.58.740">
    <property type="match status" value="1"/>
</dbReference>
<evidence type="ECO:0000256" key="3">
    <source>
        <dbReference type="ARBA" id="ARBA00022553"/>
    </source>
</evidence>
<dbReference type="InterPro" id="IPR032376">
    <property type="entry name" value="DOCK_N"/>
</dbReference>
<dbReference type="GO" id="GO:0031267">
    <property type="term" value="F:small GTPase binding"/>
    <property type="evidence" value="ECO:0007669"/>
    <property type="project" value="TreeGrafter"/>
</dbReference>
<dbReference type="InterPro" id="IPR043161">
    <property type="entry name" value="DOCK_C_lobe_A"/>
</dbReference>
<dbReference type="InterPro" id="IPR046773">
    <property type="entry name" value="DOCKER_Lobe_C"/>
</dbReference>
<reference evidence="9 10" key="1">
    <citation type="journal article" date="2018" name="Mol. Biol. Evol.">
        <title>Broad Genomic Sampling Reveals a Smut Pathogenic Ancestry of the Fungal Clade Ustilaginomycotina.</title>
        <authorList>
            <person name="Kijpornyongpan T."/>
            <person name="Mondo S.J."/>
            <person name="Barry K."/>
            <person name="Sandor L."/>
            <person name="Lee J."/>
            <person name="Lipzen A."/>
            <person name="Pangilinan J."/>
            <person name="LaButti K."/>
            <person name="Hainaut M."/>
            <person name="Henrissat B."/>
            <person name="Grigoriev I.V."/>
            <person name="Spatafora J.W."/>
            <person name="Aime M.C."/>
        </authorList>
    </citation>
    <scope>NUCLEOTIDE SEQUENCE [LARGE SCALE GENOMIC DNA]</scope>
    <source>
        <strain evidence="9 10">MCA 3882</strain>
    </source>
</reference>
<evidence type="ECO:0000259" key="8">
    <source>
        <dbReference type="PROSITE" id="PS51651"/>
    </source>
</evidence>
<feature type="region of interest" description="Disordered" evidence="6">
    <location>
        <begin position="833"/>
        <end position="853"/>
    </location>
</feature>
<dbReference type="Pfam" id="PF23554">
    <property type="entry name" value="TPR_DOCK"/>
    <property type="match status" value="3"/>
</dbReference>
<dbReference type="Pfam" id="PF06920">
    <property type="entry name" value="DHR-2_Lobe_A"/>
    <property type="match status" value="1"/>
</dbReference>
<keyword evidence="4" id="KW-0344">Guanine-nucleotide releasing factor</keyword>
<evidence type="ECO:0000256" key="4">
    <source>
        <dbReference type="ARBA" id="ARBA00022658"/>
    </source>
</evidence>
<dbReference type="GO" id="GO:0007264">
    <property type="term" value="P:small GTPase-mediated signal transduction"/>
    <property type="evidence" value="ECO:0007669"/>
    <property type="project" value="InterPro"/>
</dbReference>
<dbReference type="PANTHER" id="PTHR45653:SF10">
    <property type="entry name" value="MYOBLAST CITY, ISOFORM B"/>
    <property type="match status" value="1"/>
</dbReference>
<evidence type="ECO:0000256" key="2">
    <source>
        <dbReference type="ARBA" id="ARBA00022490"/>
    </source>
</evidence>
<dbReference type="GeneID" id="37024122"/>
<dbReference type="InterPro" id="IPR043162">
    <property type="entry name" value="DOCK_C_lobe_C"/>
</dbReference>
<dbReference type="EMBL" id="KZ819602">
    <property type="protein sequence ID" value="PWN36586.1"/>
    <property type="molecule type" value="Genomic_DNA"/>
</dbReference>
<dbReference type="InterPro" id="IPR056372">
    <property type="entry name" value="TPR_DOCK"/>
</dbReference>
<sequence length="2329" mass="258914">MSVANGTSVNGKSPTLNGETSNGETSNANATTPSPTITAQPYRRWEPLPQIQYGFAISPFVPEPDSISLELNAEMDPGSAFTTIQPHLIGLEVGDEVYVFEQLGHTDVSWCRGYVVSTNRVPTSATTTSSLSDYSTFPSTSAAGASLVEEPQVYVGLFPKANIHIREHLDDAEMRLTDVYAKALESGVVGATAPPPPKPLVNTSHMETLPEEDENIPSQPTSPAAPEFKQNDVSIAGAFSALGSGVPGQSKVTLDHSRQSFILQDSAQQTDEERPPPPLPSLKCGDETRTGVEEPLVDEIACALREWSTLMYIYLSKRDYALFYAVREHIDVLHAARRQLLAQTLSEEESSKLRRECVARLVKGNVQQGLDVIVRHPGRGGLVDVDFTGKESDAESWISGIQLYALQAALAYVDQESTTSDSTGAVATNAFGITTLNTLSPAGILNTPLNSTHKRGTLIKQQPQRPRAGTLTGGHTSKTESNSDIKYFHVYLDLRAFVASPCQPGETAELYFSLYNKAESRFLTEEFCVILNHQGVAARKDKLGKMHALFTDLSANDMHDLNVVCRIVRNGYMRISNVDTQKPISNDKLDATDVRPVDQLNGVYNAPEGGIPGFRSSRMTGDRTFRRPFGCAVVELGQDHQIDVQTTSASPLCEHIMPIFTPVNEAAFSTLHQDIIASRVREFEKSPRADLLAVNVKVFYGEKNQLVRENTALLQDTALTARLGFPDVVFPGDTRNEAYIKLWSGEFFPTSSKMPGGNTARNIQISAEIRLRDGSVLEKAISRGSGEDLVTQFDSTVFYHQNAPTWGELLKLQLPTEVMEHCHVFFTFRHRSTKEEKAPQQSNGQQSGNSHASLAHISPPFAHGYLPLFETNTAFIPDGSHTLLLWRSSRSAQHLSPELYFSLPPTVPAGKPLGDIIPPSLASIIQPLRDTMTLRTFLVSARYTQNEVLLKLLHWENVLTESIEELKSVLVKFAFVSEVEIVKFLRNIFDALFGIVVSPKNGSGELDDLVFNSIVTVLGIVQDRRFNNFRATLDVYIEEHYHSQTAYARLMASMSKLLSDPARPETSKDLRAAIKVWPYIFKFIVRSRENQRGVKDPLGALGGAVSDHFETSFKRDLDALLRSINRLMSTTKPSSIIGTQTLALQNFAGTLPELARVYPMDELARIETAFADSVYVTKGRMTVWKLLHILHVTHDALFEDHTSRSQMLPSIVRWIRPHLGHYDESIHASGGEHEGAMDSARIAWVESARLAVAIIAVVLDRLQVSLVNGRLGRISAVEVRQEQDNVDYVLSMMPKLLQTYKEFHSPATRAAFERHRSPSTVSSVVPVVFPSSYPFPLVARKPIGNVSPAPVRSLRRQQRKEDYPYLNLGLGEIAAVLTVLVMLSPRRHLIGFMDEQLDVDGRDKLSEFLHNFFEVSTSILLNEAYPSTWLNINILAHQMVLKMADPLATLLVRDFIPPADQLDTFKTDLWKAGLSMLLTLLSSDQLVIERFKPQRRRAVWRLAGDVRGEGAQIFAKLWNSIGWPDGQQDKVASKEVQESDVVDLNKLNTGGFQVQFVPSLVEPVLELCLSHHDELRTCAVRVLATMITSEWHLNGSFGVIEAEIIDKLDVLFIADTQGDEVSRAFFIGQLRSLFETPQVDPQLQEQVHSCLVSVNRFLDLLLNVRNLPLEEGFEDDRVSGTLKLLGFLRQANRVTAFSTHVLRLVNLHLENQNYVEAALTLKLHADLHTWDLDSFVEPIADLDLPRQSHFARRETLYMLILDYLNKGQAWEISIDICRELAREYEFRAVDYGRLADVLNLQASLFNKIGTEERTFPNYFRVAYYGSQWPTSLQSKNFIYRGNNWEKFSNFCERMHQRHPRATLIKSNMEPNDEIRFSTNMFLQITAVVPEPDRTQDVFVNPETPPIVRAYYEHNTTNLFSFTRPLARNEDAQSRTDTLANNVETNNITSLWVEKTFLRVEDSFPTVLRRSEIAEIEVVRISPIENALSDVEKKVKELETLEVKFVSLSKVVGQKVSLNTNRLSMALNGAVDAPINGGIPMYKKAFLSPAYVGEHPEEEPLMHKLRQAIDQQASVIFRCINLHNRLCPPEMRPFHDTLERFFKQNFADEISRLNLDFESSSSSGLEGSTSMDGGQTITRSATNDSLTARYDSLTKMNGLGDHDYSSTLLSATAANAPIAISPLQRHVAYLSKQAQPIKSSPTAQDSSVAANKAMSNPIHRSTDAPPGATNTLTANVMSTSGTNPLGLSSNSTALNAVEIVNSDAASRAGGPATSPKTLTRGIASQQQIGAPSMYSELSSATNKGQGSIFSKVTESGRERASKLFGSVRRR</sequence>
<dbReference type="GO" id="GO:0005886">
    <property type="term" value="C:plasma membrane"/>
    <property type="evidence" value="ECO:0007669"/>
    <property type="project" value="TreeGrafter"/>
</dbReference>
<keyword evidence="2" id="KW-0963">Cytoplasm</keyword>
<comment type="subcellular location">
    <subcellularLocation>
        <location evidence="1">Cytoplasm</location>
    </subcellularLocation>
</comment>
<evidence type="ECO:0000256" key="6">
    <source>
        <dbReference type="SAM" id="MobiDB-lite"/>
    </source>
</evidence>
<evidence type="ECO:0000313" key="10">
    <source>
        <dbReference type="Proteomes" id="UP000245771"/>
    </source>
</evidence>
<feature type="compositionally biased region" description="Polar residues" evidence="6">
    <location>
        <begin position="1"/>
        <end position="39"/>
    </location>
</feature>
<keyword evidence="3" id="KW-0597">Phosphoprotein</keyword>
<dbReference type="CDD" id="cd08679">
    <property type="entry name" value="C2_DOCK180_related"/>
    <property type="match status" value="1"/>
</dbReference>
<dbReference type="Pfam" id="PF20421">
    <property type="entry name" value="DHR-2_Lobe_C"/>
    <property type="match status" value="1"/>
</dbReference>
<proteinExistence type="inferred from homology"/>
<dbReference type="Gene3D" id="1.25.40.410">
    <property type="match status" value="1"/>
</dbReference>
<feature type="region of interest" description="Disordered" evidence="6">
    <location>
        <begin position="457"/>
        <end position="478"/>
    </location>
</feature>
<dbReference type="InterPro" id="IPR035892">
    <property type="entry name" value="C2_domain_sf"/>
</dbReference>
<feature type="compositionally biased region" description="Low complexity" evidence="6">
    <location>
        <begin position="840"/>
        <end position="850"/>
    </location>
</feature>
<dbReference type="Pfam" id="PF14429">
    <property type="entry name" value="DOCK-C2"/>
    <property type="match status" value="1"/>
</dbReference>
<dbReference type="PANTHER" id="PTHR45653">
    <property type="entry name" value="DEDICATOR OF CYTOKINESIS"/>
    <property type="match status" value="1"/>
</dbReference>
<evidence type="ECO:0000256" key="1">
    <source>
        <dbReference type="ARBA" id="ARBA00004496"/>
    </source>
</evidence>
<keyword evidence="10" id="KW-1185">Reference proteome</keyword>
<evidence type="ECO:0000313" key="9">
    <source>
        <dbReference type="EMBL" id="PWN36586.1"/>
    </source>
</evidence>
<dbReference type="PROSITE" id="PS51651">
    <property type="entry name" value="DOCKER"/>
    <property type="match status" value="1"/>
</dbReference>
<dbReference type="Gene3D" id="2.60.40.150">
    <property type="entry name" value="C2 domain"/>
    <property type="match status" value="1"/>
</dbReference>
<dbReference type="InterPro" id="IPR046769">
    <property type="entry name" value="DOCKER_Lobe_A"/>
</dbReference>
<dbReference type="OrthoDB" id="18896at2759"/>
<evidence type="ECO:0008006" key="11">
    <source>
        <dbReference type="Google" id="ProtNLM"/>
    </source>
</evidence>
<feature type="region of interest" description="Disordered" evidence="6">
    <location>
        <begin position="190"/>
        <end position="227"/>
    </location>
</feature>
<dbReference type="InterPro" id="IPR046770">
    <property type="entry name" value="DOCKER_Lobe_B"/>
</dbReference>
<dbReference type="InParanoid" id="A0A316VGD1"/>
<dbReference type="InterPro" id="IPR042455">
    <property type="entry name" value="DOCK_N_sub1"/>
</dbReference>
<feature type="domain" description="DOCKER" evidence="8">
    <location>
        <begin position="1688"/>
        <end position="2117"/>
    </location>
</feature>
<dbReference type="InterPro" id="IPR027007">
    <property type="entry name" value="C2_DOCK-type_domain"/>
</dbReference>
<dbReference type="STRING" id="1280837.A0A316VGD1"/>
<accession>A0A316VGD1</accession>
<dbReference type="PROSITE" id="PS51650">
    <property type="entry name" value="C2_DOCK"/>
    <property type="match status" value="1"/>
</dbReference>
<dbReference type="InterPro" id="IPR027357">
    <property type="entry name" value="DOCKER_dom"/>
</dbReference>
<comment type="similarity">
    <text evidence="5">Belongs to the DOCK family.</text>
</comment>
<dbReference type="Proteomes" id="UP000245771">
    <property type="component" value="Unassembled WGS sequence"/>
</dbReference>
<feature type="compositionally biased region" description="Polar residues" evidence="6">
    <location>
        <begin position="2130"/>
        <end position="2139"/>
    </location>
</feature>
<feature type="compositionally biased region" description="Low complexity" evidence="6">
    <location>
        <begin position="2117"/>
        <end position="2129"/>
    </location>
</feature>
<dbReference type="GO" id="GO:0005737">
    <property type="term" value="C:cytoplasm"/>
    <property type="evidence" value="ECO:0007669"/>
    <property type="project" value="UniProtKB-SubCell"/>
</dbReference>